<dbReference type="AlphaFoldDB" id="A0A0N4T6Q6"/>
<dbReference type="PROSITE" id="PS50055">
    <property type="entry name" value="TYR_PHOSPHATASE_PTP"/>
    <property type="match status" value="1"/>
</dbReference>
<gene>
    <name evidence="3" type="ORF">BPAG_LOCUS3857</name>
</gene>
<evidence type="ECO:0000313" key="5">
    <source>
        <dbReference type="WBParaSite" id="BPAG_0000389301-mRNA-1"/>
    </source>
</evidence>
<dbReference type="PROSITE" id="PS00383">
    <property type="entry name" value="TYR_PHOSPHATASE_1"/>
    <property type="match status" value="1"/>
</dbReference>
<dbReference type="PRINTS" id="PR00700">
    <property type="entry name" value="PRTYPHPHTASE"/>
</dbReference>
<dbReference type="InterPro" id="IPR029021">
    <property type="entry name" value="Prot-tyrosine_phosphatase-like"/>
</dbReference>
<evidence type="ECO:0000313" key="4">
    <source>
        <dbReference type="Proteomes" id="UP000278627"/>
    </source>
</evidence>
<evidence type="ECO:0000259" key="2">
    <source>
        <dbReference type="PROSITE" id="PS50056"/>
    </source>
</evidence>
<dbReference type="SMART" id="SM00194">
    <property type="entry name" value="PTPc"/>
    <property type="match status" value="1"/>
</dbReference>
<dbReference type="EMBL" id="UZAD01001421">
    <property type="protein sequence ID" value="VDN85043.1"/>
    <property type="molecule type" value="Genomic_DNA"/>
</dbReference>
<dbReference type="SUPFAM" id="SSF52799">
    <property type="entry name" value="(Phosphotyrosine protein) phosphatases II"/>
    <property type="match status" value="1"/>
</dbReference>
<evidence type="ECO:0000313" key="3">
    <source>
        <dbReference type="EMBL" id="VDN85043.1"/>
    </source>
</evidence>
<name>A0A0N4T6Q6_BRUPA</name>
<reference evidence="3 4" key="2">
    <citation type="submission" date="2018-11" db="EMBL/GenBank/DDBJ databases">
        <authorList>
            <consortium name="Pathogen Informatics"/>
        </authorList>
    </citation>
    <scope>NUCLEOTIDE SEQUENCE [LARGE SCALE GENOMIC DNA]</scope>
</reference>
<dbReference type="GO" id="GO:0004725">
    <property type="term" value="F:protein tyrosine phosphatase activity"/>
    <property type="evidence" value="ECO:0007669"/>
    <property type="project" value="InterPro"/>
</dbReference>
<dbReference type="InterPro" id="IPR000242">
    <property type="entry name" value="PTP_cat"/>
</dbReference>
<evidence type="ECO:0000259" key="1">
    <source>
        <dbReference type="PROSITE" id="PS50055"/>
    </source>
</evidence>
<dbReference type="InterPro" id="IPR003595">
    <property type="entry name" value="Tyr_Pase_cat"/>
</dbReference>
<dbReference type="PANTHER" id="PTHR19134">
    <property type="entry name" value="RECEPTOR-TYPE TYROSINE-PROTEIN PHOSPHATASE"/>
    <property type="match status" value="1"/>
</dbReference>
<reference evidence="5" key="1">
    <citation type="submission" date="2017-02" db="UniProtKB">
        <authorList>
            <consortium name="WormBaseParasite"/>
        </authorList>
    </citation>
    <scope>IDENTIFICATION</scope>
</reference>
<organism evidence="5">
    <name type="scientific">Brugia pahangi</name>
    <name type="common">Filarial nematode worm</name>
    <dbReference type="NCBI Taxonomy" id="6280"/>
    <lineage>
        <taxon>Eukaryota</taxon>
        <taxon>Metazoa</taxon>
        <taxon>Ecdysozoa</taxon>
        <taxon>Nematoda</taxon>
        <taxon>Chromadorea</taxon>
        <taxon>Rhabditida</taxon>
        <taxon>Spirurina</taxon>
        <taxon>Spiruromorpha</taxon>
        <taxon>Filarioidea</taxon>
        <taxon>Onchocercidae</taxon>
        <taxon>Brugia</taxon>
    </lineage>
</organism>
<protein>
    <submittedName>
        <fullName evidence="5">PTPRA phosphatase</fullName>
    </submittedName>
</protein>
<dbReference type="SMART" id="SM00404">
    <property type="entry name" value="PTPc_motif"/>
    <property type="match status" value="1"/>
</dbReference>
<feature type="domain" description="Tyrosine specific protein phosphatases" evidence="2">
    <location>
        <begin position="25"/>
        <end position="101"/>
    </location>
</feature>
<feature type="domain" description="Tyrosine-protein phosphatase" evidence="1">
    <location>
        <begin position="1"/>
        <end position="110"/>
    </location>
</feature>
<dbReference type="InterPro" id="IPR000387">
    <property type="entry name" value="Tyr_Pase_dom"/>
</dbReference>
<keyword evidence="4" id="KW-1185">Reference proteome</keyword>
<dbReference type="PROSITE" id="PS50056">
    <property type="entry name" value="TYR_PHOSPHATASE_2"/>
    <property type="match status" value="1"/>
</dbReference>
<dbReference type="WBParaSite" id="BPAG_0000389301-mRNA-1">
    <property type="protein sequence ID" value="BPAG_0000389301-mRNA-1"/>
    <property type="gene ID" value="BPAG_0000389301"/>
</dbReference>
<dbReference type="PANTHER" id="PTHR19134:SF449">
    <property type="entry name" value="TYROSINE-PROTEIN PHOSPHATASE 1"/>
    <property type="match status" value="1"/>
</dbReference>
<dbReference type="InterPro" id="IPR050348">
    <property type="entry name" value="Protein-Tyr_Phosphatase"/>
</dbReference>
<dbReference type="Gene3D" id="3.90.190.10">
    <property type="entry name" value="Protein tyrosine phosphatase superfamily"/>
    <property type="match status" value="1"/>
</dbReference>
<dbReference type="InterPro" id="IPR016130">
    <property type="entry name" value="Tyr_Pase_AS"/>
</dbReference>
<accession>A0A0N4T6Q6</accession>
<dbReference type="Proteomes" id="UP000278627">
    <property type="component" value="Unassembled WGS sequence"/>
</dbReference>
<sequence>SGQTKTLRHFQYVEWPDHCPPKSAELFIDFIHQVHRTKTQFGVDGPITVHCSTGAGRTGVFIALSVIIDRMKLEHVIDVFTTVKLLRTERQNMVQDKDQYHFCYQAALEFLATYDNPYQMS</sequence>
<dbReference type="STRING" id="6280.A0A0N4T6Q6"/>
<dbReference type="Pfam" id="PF00102">
    <property type="entry name" value="Y_phosphatase"/>
    <property type="match status" value="1"/>
</dbReference>
<proteinExistence type="predicted"/>